<dbReference type="STRING" id="45354.A0A1L0BD16"/>
<dbReference type="GO" id="GO:0051015">
    <property type="term" value="F:actin filament binding"/>
    <property type="evidence" value="ECO:0007669"/>
    <property type="project" value="TreeGrafter"/>
</dbReference>
<protein>
    <recommendedName>
        <fullName evidence="3 9">F-actin-capping protein subunit beta</fullName>
    </recommendedName>
</protein>
<evidence type="ECO:0000256" key="3">
    <source>
        <dbReference type="ARBA" id="ARBA00021859"/>
    </source>
</evidence>
<evidence type="ECO:0000256" key="4">
    <source>
        <dbReference type="ARBA" id="ARBA00022467"/>
    </source>
</evidence>
<dbReference type="GO" id="GO:0030036">
    <property type="term" value="P:actin cytoskeleton organization"/>
    <property type="evidence" value="ECO:0007669"/>
    <property type="project" value="InterPro"/>
</dbReference>
<evidence type="ECO:0000313" key="12">
    <source>
        <dbReference type="Proteomes" id="UP000182259"/>
    </source>
</evidence>
<dbReference type="InterPro" id="IPR043175">
    <property type="entry name" value="CAPZB_N"/>
</dbReference>
<dbReference type="EMBL" id="LT635766">
    <property type="protein sequence ID" value="SGZ53201.1"/>
    <property type="molecule type" value="Genomic_DNA"/>
</dbReference>
<evidence type="ECO:0000256" key="1">
    <source>
        <dbReference type="ARBA" id="ARBA00004245"/>
    </source>
</evidence>
<dbReference type="PANTHER" id="PTHR10619:SF0">
    <property type="entry name" value="F-ACTIN-CAPPING PROTEIN SUBUNIT BETA ISOFORMS 1 AND 2"/>
    <property type="match status" value="1"/>
</dbReference>
<dbReference type="GO" id="GO:0030479">
    <property type="term" value="C:actin cortical patch"/>
    <property type="evidence" value="ECO:0007669"/>
    <property type="project" value="TreeGrafter"/>
</dbReference>
<keyword evidence="4 9" id="KW-0117">Actin capping</keyword>
<dbReference type="PRINTS" id="PR00192">
    <property type="entry name" value="FACTINCAPB"/>
</dbReference>
<dbReference type="Gene3D" id="3.90.1150.210">
    <property type="entry name" value="F-actin capping protein, beta subunit"/>
    <property type="match status" value="1"/>
</dbReference>
<evidence type="ECO:0000313" key="11">
    <source>
        <dbReference type="EMBL" id="SGZ53201.1"/>
    </source>
</evidence>
<evidence type="ECO:0000256" key="8">
    <source>
        <dbReference type="ARBA" id="ARBA00025389"/>
    </source>
</evidence>
<evidence type="ECO:0000313" key="10">
    <source>
        <dbReference type="EMBL" id="SGZ49519.1"/>
    </source>
</evidence>
<accession>A0A1L0BD16</accession>
<dbReference type="InterPro" id="IPR019771">
    <property type="entry name" value="F-actin_capping_bsu_CS"/>
</dbReference>
<evidence type="ECO:0000256" key="6">
    <source>
        <dbReference type="ARBA" id="ARBA00023203"/>
    </source>
</evidence>
<dbReference type="Proteomes" id="UP000182259">
    <property type="component" value="Chromosome III"/>
</dbReference>
<keyword evidence="6 9" id="KW-0009">Actin-binding</keyword>
<dbReference type="PROSITE" id="PS00231">
    <property type="entry name" value="F_ACTIN_CAPPING_BETA"/>
    <property type="match status" value="1"/>
</dbReference>
<keyword evidence="13" id="KW-1185">Reference proteome</keyword>
<evidence type="ECO:0000256" key="9">
    <source>
        <dbReference type="RuleBase" id="RU365078"/>
    </source>
</evidence>
<evidence type="ECO:0000256" key="2">
    <source>
        <dbReference type="ARBA" id="ARBA00006039"/>
    </source>
</evidence>
<evidence type="ECO:0000313" key="13">
    <source>
        <dbReference type="Proteomes" id="UP000182334"/>
    </source>
</evidence>
<dbReference type="Proteomes" id="UP000182334">
    <property type="component" value="Chromosome II"/>
</dbReference>
<dbReference type="SUPFAM" id="SSF90096">
    <property type="entry name" value="Subunits of heterodimeric actin filament capping protein Capz"/>
    <property type="match status" value="1"/>
</dbReference>
<keyword evidence="5 9" id="KW-0963">Cytoplasm</keyword>
<organism evidence="10 13">
    <name type="scientific">Sungouiella intermedia</name>
    <dbReference type="NCBI Taxonomy" id="45354"/>
    <lineage>
        <taxon>Eukaryota</taxon>
        <taxon>Fungi</taxon>
        <taxon>Dikarya</taxon>
        <taxon>Ascomycota</taxon>
        <taxon>Saccharomycotina</taxon>
        <taxon>Pichiomycetes</taxon>
        <taxon>Metschnikowiaceae</taxon>
        <taxon>Sungouiella</taxon>
    </lineage>
</organism>
<dbReference type="OrthoDB" id="9979678at2759"/>
<dbReference type="AlphaFoldDB" id="A0A1L0BD16"/>
<dbReference type="GO" id="GO:0008290">
    <property type="term" value="C:F-actin capping protein complex"/>
    <property type="evidence" value="ECO:0007669"/>
    <property type="project" value="UniProtKB-UniRule"/>
</dbReference>
<name>A0A1L0BD16_9ASCO</name>
<sequence>MLAEKKFDASLELLRRLDPREVTKNVSAICTVLQSSNDEEGQELAQDLLSSVDTPLQVSVCGKTKKQFLCCDYNRDGDLFRSPFSNEYYPATGDDESPYPSATLRQLEVKANESFDIYRDLYYEGSGLSSVYLWDTAEDEGANSLEEGFAGVVLFKKETDDKSGKWDSIHVFEIVPESSTMATYKLTTSVILDLQNSQSGESSLSLAGSMTRQTETTQTLSVEGGTLEVAHLVNLGQLVEKAEYNIRNLLQDVYFDKLKDIMLKDLRSVGDISDKKAEDSKHSDLIKGLQGL</sequence>
<dbReference type="InterPro" id="IPR037282">
    <property type="entry name" value="CapZ_alpha/beta"/>
</dbReference>
<dbReference type="Pfam" id="PF01115">
    <property type="entry name" value="F_actin_cap_B"/>
    <property type="match status" value="1"/>
</dbReference>
<evidence type="ECO:0000256" key="5">
    <source>
        <dbReference type="ARBA" id="ARBA00022490"/>
    </source>
</evidence>
<comment type="similarity">
    <text evidence="2 9">Belongs to the F-actin-capping protein beta subunit family.</text>
</comment>
<dbReference type="InterPro" id="IPR001698">
    <property type="entry name" value="CAPZB"/>
</dbReference>
<dbReference type="GO" id="GO:0000902">
    <property type="term" value="P:cell morphogenesis"/>
    <property type="evidence" value="ECO:0007669"/>
    <property type="project" value="TreeGrafter"/>
</dbReference>
<proteinExistence type="inferred from homology"/>
<evidence type="ECO:0000256" key="7">
    <source>
        <dbReference type="ARBA" id="ARBA00023212"/>
    </source>
</evidence>
<gene>
    <name evidence="11" type="ORF">SAMEA4029009_CIC11G00000005693</name>
    <name evidence="10" type="ORF">SAMEA4029010_CIC11G00000004214</name>
</gene>
<dbReference type="PANTHER" id="PTHR10619">
    <property type="entry name" value="F-ACTIN-CAPPING PROTEIN SUBUNIT BETA"/>
    <property type="match status" value="1"/>
</dbReference>
<comment type="subcellular location">
    <subcellularLocation>
        <location evidence="1 9">Cytoplasm</location>
        <location evidence="1 9">Cytoskeleton</location>
    </subcellularLocation>
</comment>
<dbReference type="Gene3D" id="1.20.58.570">
    <property type="match status" value="1"/>
</dbReference>
<dbReference type="InterPro" id="IPR042276">
    <property type="entry name" value="CapZ_alpha/beta_2"/>
</dbReference>
<comment type="function">
    <text evidence="8 9">F-actin-capping proteins bind in a Ca(2+)-independent manner to the fast growing ends of actin filaments (barbed end) thereby blocking the exchange of subunits at these ends. Unlike other capping proteins (such as gelsolin and severin), these proteins do not sever actin filaments.</text>
</comment>
<comment type="subunit">
    <text evidence="9">Heterodimer of an alpha and a beta subunit.</text>
</comment>
<dbReference type="EMBL" id="LT635757">
    <property type="protein sequence ID" value="SGZ49519.1"/>
    <property type="molecule type" value="Genomic_DNA"/>
</dbReference>
<reference evidence="12 13" key="1">
    <citation type="submission" date="2016-10" db="EMBL/GenBank/DDBJ databases">
        <authorList>
            <person name="de Groot N.N."/>
        </authorList>
    </citation>
    <scope>NUCLEOTIDE SEQUENCE [LARGE SCALE GENOMIC DNA]</scope>
    <source>
        <strain evidence="10 13">CBS 141442</strain>
        <strain evidence="11 12">PYCC 4715</strain>
    </source>
</reference>
<dbReference type="GO" id="GO:0051016">
    <property type="term" value="P:barbed-end actin filament capping"/>
    <property type="evidence" value="ECO:0007669"/>
    <property type="project" value="UniProtKB-UniRule"/>
</dbReference>
<keyword evidence="7 9" id="KW-0206">Cytoskeleton</keyword>